<organism evidence="3 4">
    <name type="scientific">Candidatus Borkfalkia excrementavium</name>
    <dbReference type="NCBI Taxonomy" id="2838505"/>
    <lineage>
        <taxon>Bacteria</taxon>
        <taxon>Bacillati</taxon>
        <taxon>Bacillota</taxon>
        <taxon>Clostridia</taxon>
        <taxon>Christensenellales</taxon>
        <taxon>Christensenellaceae</taxon>
        <taxon>Candidatus Borkfalkia</taxon>
    </lineage>
</organism>
<reference evidence="3" key="2">
    <citation type="submission" date="2021-04" db="EMBL/GenBank/DDBJ databases">
        <authorList>
            <person name="Gilroy R."/>
        </authorList>
    </citation>
    <scope>NUCLEOTIDE SEQUENCE</scope>
    <source>
        <strain evidence="3">CHK199-9574</strain>
    </source>
</reference>
<reference evidence="3" key="1">
    <citation type="journal article" date="2021" name="PeerJ">
        <title>Extensive microbial diversity within the chicken gut microbiome revealed by metagenomics and culture.</title>
        <authorList>
            <person name="Gilroy R."/>
            <person name="Ravi A."/>
            <person name="Getino M."/>
            <person name="Pursley I."/>
            <person name="Horton D.L."/>
            <person name="Alikhan N.F."/>
            <person name="Baker D."/>
            <person name="Gharbi K."/>
            <person name="Hall N."/>
            <person name="Watson M."/>
            <person name="Adriaenssens E.M."/>
            <person name="Foster-Nyarko E."/>
            <person name="Jarju S."/>
            <person name="Secka A."/>
            <person name="Antonio M."/>
            <person name="Oren A."/>
            <person name="Chaudhuri R.R."/>
            <person name="La Ragione R."/>
            <person name="Hildebrand F."/>
            <person name="Pallen M.J."/>
        </authorList>
    </citation>
    <scope>NUCLEOTIDE SEQUENCE</scope>
    <source>
        <strain evidence="3">CHK199-9574</strain>
    </source>
</reference>
<evidence type="ECO:0000313" key="3">
    <source>
        <dbReference type="EMBL" id="HIY78136.1"/>
    </source>
</evidence>
<dbReference type="GO" id="GO:0016787">
    <property type="term" value="F:hydrolase activity"/>
    <property type="evidence" value="ECO:0007669"/>
    <property type="project" value="UniProtKB-KW"/>
</dbReference>
<dbReference type="InterPro" id="IPR008928">
    <property type="entry name" value="6-hairpin_glycosidase_sf"/>
</dbReference>
<dbReference type="EMBL" id="DXCO01000029">
    <property type="protein sequence ID" value="HIY78136.1"/>
    <property type="molecule type" value="Genomic_DNA"/>
</dbReference>
<dbReference type="Pfam" id="PF07944">
    <property type="entry name" value="Beta-AFase-like_GH127_cat"/>
    <property type="match status" value="1"/>
</dbReference>
<feature type="domain" description="Non-reducing end beta-L-arabinofuranosidase-like GH127 C-terminal" evidence="2">
    <location>
        <begin position="508"/>
        <end position="615"/>
    </location>
</feature>
<accession>A0A9D2CGB7</accession>
<dbReference type="AlphaFoldDB" id="A0A9D2CGB7"/>
<dbReference type="SUPFAM" id="SSF48208">
    <property type="entry name" value="Six-hairpin glycosidases"/>
    <property type="match status" value="1"/>
</dbReference>
<dbReference type="Pfam" id="PF20737">
    <property type="entry name" value="Glyco_hydro127C"/>
    <property type="match status" value="1"/>
</dbReference>
<feature type="domain" description="Non-reducing end beta-L-arabinofuranosidase-like GH127 catalytic" evidence="1">
    <location>
        <begin position="11"/>
        <end position="407"/>
    </location>
</feature>
<evidence type="ECO:0000259" key="1">
    <source>
        <dbReference type="Pfam" id="PF07944"/>
    </source>
</evidence>
<evidence type="ECO:0000259" key="2">
    <source>
        <dbReference type="Pfam" id="PF20737"/>
    </source>
</evidence>
<name>A0A9D2CGB7_9FIRM</name>
<dbReference type="PANTHER" id="PTHR43465:SF2">
    <property type="entry name" value="DUF1680 DOMAIN PROTEIN (AFU_ORTHOLOGUE AFUA_1G08910)"/>
    <property type="match status" value="1"/>
</dbReference>
<dbReference type="InterPro" id="IPR049049">
    <property type="entry name" value="Beta-AFase-like_GH127_C"/>
</dbReference>
<dbReference type="InterPro" id="IPR049174">
    <property type="entry name" value="Beta-AFase-like"/>
</dbReference>
<dbReference type="InterPro" id="IPR012878">
    <property type="entry name" value="Beta-AFase-like_GH127_cat"/>
</dbReference>
<evidence type="ECO:0000313" key="4">
    <source>
        <dbReference type="Proteomes" id="UP000824135"/>
    </source>
</evidence>
<keyword evidence="3" id="KW-0378">Hydrolase</keyword>
<dbReference type="Proteomes" id="UP000824135">
    <property type="component" value="Unassembled WGS sequence"/>
</dbReference>
<protein>
    <submittedName>
        <fullName evidence="3">Glycoside hydrolase family 127 protein</fullName>
    </submittedName>
</protein>
<comment type="caution">
    <text evidence="3">The sequence shown here is derived from an EMBL/GenBank/DDBJ whole genome shotgun (WGS) entry which is preliminary data.</text>
</comment>
<sequence>MQNPEILSFRNVNLHDGFWARRYILNKNISLESVRQQFERTARFDALRFNYLKNGRHIHYYYDSDAAKWIEAVSYLIEKDRPSMAENEAFIDELVDCMKRAQRDDGYLNSYFQQIAPDEIFRNRECHELYCAGHLIEAAVAYAKATGKRKFLHIMEKYCDYICRVFIEEKSAAFVTPGHEEIELALIKLYRFTHRKKYLEMAEFFLKNRGVWAKELMNEENTFCKQDDCDIFNLHKAVGHCVRALYLYCGIADLALEREDITLRQNLQKVFEDIVGHKMYITGGVGSSHRGECFTAEYDLPNHTAYSESCASIAMILFALRMRKLERNAKYGHVIERIMYNSLLSSCSLDGKSFFYVNPLEIALEEYGRESCIPKDSAEWLPIKQRKEVFDCSCCPPNLNRFFAEIGSVIAVCEEDALFVEQYVSSDLTTAFGSVSIREQYALDGCVDIFSENYGKDRLAVRIPEWSRSLDCVLNGEKVLPECKEGYAYFTVGKNFSLSLNFHIAPVFVSANPNVRANVGRVALTYGPVVYCLEGVENGTRLNRISVSPSAAKEAKMILAFHGLYSVEMEGFIDKEQDLLYFPARASEKEGKKLTFIPYFAFANRGESDMLVWVRRA</sequence>
<gene>
    <name evidence="3" type="ORF">H9728_03750</name>
</gene>
<dbReference type="GO" id="GO:0005975">
    <property type="term" value="P:carbohydrate metabolic process"/>
    <property type="evidence" value="ECO:0007669"/>
    <property type="project" value="InterPro"/>
</dbReference>
<proteinExistence type="predicted"/>
<dbReference type="PANTHER" id="PTHR43465">
    <property type="entry name" value="DUF1680 DOMAIN PROTEIN (AFU_ORTHOLOGUE AFUA_1G08910)"/>
    <property type="match status" value="1"/>
</dbReference>